<protein>
    <submittedName>
        <fullName evidence="1">DUF1731 domain-containing protein</fullName>
    </submittedName>
</protein>
<dbReference type="AlphaFoldDB" id="A0A8T4H969"/>
<sequence>MKETILITGANSHVARVLVPLLADKYIIKLLSRSPLASNEYYWNTATGDVDPEALADVKHIIHLAGSKLNDGSPLTEERMKLVRDSRIGAADLLRKALIDRKQTLKTFVSASAIGIYGFTDNTLEIDENGHHGIGFNTDLCVDWEAAADRFKSDGVAEHVSKIRVSLVFNPESGIFPVYQSMLSNNANLPNKENNASVPWNHIHDMAAMFAFAVEKQLDGAYNSVAPIAASTQQVFQAISNVYHGTDYAIGKFEGKHLIAKKIQEAGFIFKYPTIQSAIEAIKNN</sequence>
<comment type="caution">
    <text evidence="1">The sequence shown here is derived from an EMBL/GenBank/DDBJ whole genome shotgun (WGS) entry which is preliminary data.</text>
</comment>
<dbReference type="InterPro" id="IPR036291">
    <property type="entry name" value="NAD(P)-bd_dom_sf"/>
</dbReference>
<gene>
    <name evidence="1" type="ORF">J5U18_04370</name>
</gene>
<dbReference type="Proteomes" id="UP000679691">
    <property type="component" value="Unassembled WGS sequence"/>
</dbReference>
<dbReference type="SUPFAM" id="SSF51735">
    <property type="entry name" value="NAD(P)-binding Rossmann-fold domains"/>
    <property type="match status" value="1"/>
</dbReference>
<dbReference type="EMBL" id="JAGKSB010000004">
    <property type="protein sequence ID" value="MBP3942805.1"/>
    <property type="molecule type" value="Genomic_DNA"/>
</dbReference>
<reference evidence="1" key="1">
    <citation type="submission" date="2021-03" db="EMBL/GenBank/DDBJ databases">
        <authorList>
            <person name="Lu T."/>
            <person name="Wang Q."/>
            <person name="Han X."/>
        </authorList>
    </citation>
    <scope>NUCLEOTIDE SEQUENCE</scope>
    <source>
        <strain evidence="1">WQ 2009</strain>
    </source>
</reference>
<dbReference type="Gene3D" id="3.40.50.720">
    <property type="entry name" value="NAD(P)-binding Rossmann-like Domain"/>
    <property type="match status" value="1"/>
</dbReference>
<keyword evidence="2" id="KW-1185">Reference proteome</keyword>
<proteinExistence type="predicted"/>
<name>A0A8T4H969_9SPHI</name>
<dbReference type="PANTHER" id="PTHR11092:SF0">
    <property type="entry name" value="EPIMERASE FAMILY PROTEIN SDR39U1"/>
    <property type="match status" value="1"/>
</dbReference>
<accession>A0A8T4H969</accession>
<dbReference type="RefSeq" id="WP_353546291.1">
    <property type="nucleotide sequence ID" value="NZ_JAGKSB010000004.1"/>
</dbReference>
<evidence type="ECO:0000313" key="2">
    <source>
        <dbReference type="Proteomes" id="UP000679691"/>
    </source>
</evidence>
<evidence type="ECO:0000313" key="1">
    <source>
        <dbReference type="EMBL" id="MBP3942805.1"/>
    </source>
</evidence>
<organism evidence="1 2">
    <name type="scientific">Rhinopithecimicrobium faecis</name>
    <dbReference type="NCBI Taxonomy" id="2820698"/>
    <lineage>
        <taxon>Bacteria</taxon>
        <taxon>Pseudomonadati</taxon>
        <taxon>Bacteroidota</taxon>
        <taxon>Sphingobacteriia</taxon>
        <taxon>Sphingobacteriales</taxon>
        <taxon>Sphingobacteriaceae</taxon>
        <taxon>Rhinopithecimicrobium</taxon>
    </lineage>
</organism>
<dbReference type="PANTHER" id="PTHR11092">
    <property type="entry name" value="SUGAR NUCLEOTIDE EPIMERASE RELATED"/>
    <property type="match status" value="1"/>
</dbReference>